<dbReference type="InterPro" id="IPR002909">
    <property type="entry name" value="IPT_dom"/>
</dbReference>
<dbReference type="CDD" id="cd00102">
    <property type="entry name" value="IPT"/>
    <property type="match status" value="1"/>
</dbReference>
<evidence type="ECO:0000259" key="2">
    <source>
        <dbReference type="Pfam" id="PF01833"/>
    </source>
</evidence>
<reference evidence="5" key="1">
    <citation type="submission" date="2017-01" db="EMBL/GenBank/DDBJ databases">
        <authorList>
            <person name="Varghese N."/>
            <person name="Submissions S."/>
        </authorList>
    </citation>
    <scope>NUCLEOTIDE SEQUENCE [LARGE SCALE GENOMIC DNA]</scope>
    <source>
        <strain evidence="5">DSM 21054</strain>
    </source>
</reference>
<dbReference type="InterPro" id="IPR013783">
    <property type="entry name" value="Ig-like_fold"/>
</dbReference>
<keyword evidence="1" id="KW-0732">Signal</keyword>
<dbReference type="InterPro" id="IPR014756">
    <property type="entry name" value="Ig_E-set"/>
</dbReference>
<feature type="signal peptide" evidence="1">
    <location>
        <begin position="1"/>
        <end position="30"/>
    </location>
</feature>
<dbReference type="Gene3D" id="2.60.40.10">
    <property type="entry name" value="Immunoglobulins"/>
    <property type="match status" value="11"/>
</dbReference>
<feature type="domain" description="IPT/TIG" evidence="2">
    <location>
        <begin position="706"/>
        <end position="768"/>
    </location>
</feature>
<dbReference type="SUPFAM" id="SSF81296">
    <property type="entry name" value="E set domains"/>
    <property type="match status" value="11"/>
</dbReference>
<feature type="domain" description="IPT/TIG" evidence="2">
    <location>
        <begin position="202"/>
        <end position="271"/>
    </location>
</feature>
<keyword evidence="5" id="KW-1185">Reference proteome</keyword>
<proteinExistence type="predicted"/>
<feature type="domain" description="IPT/TIG" evidence="2">
    <location>
        <begin position="285"/>
        <end position="362"/>
    </location>
</feature>
<feature type="domain" description="IPT/TIG" evidence="2">
    <location>
        <begin position="451"/>
        <end position="513"/>
    </location>
</feature>
<dbReference type="Pfam" id="PF18962">
    <property type="entry name" value="Por_Secre_tail"/>
    <property type="match status" value="1"/>
</dbReference>
<feature type="domain" description="Secretion system C-terminal sorting" evidence="3">
    <location>
        <begin position="980"/>
        <end position="1052"/>
    </location>
</feature>
<feature type="domain" description="IPT/TIG" evidence="2">
    <location>
        <begin position="35"/>
        <end position="117"/>
    </location>
</feature>
<sequence>MIKHLHYRKAMSLLWATLFLVFLSTMSAFAQNYKITGFYPKTGTIGQYVIISGTFPYNVATGDTIKNVAFGGVNATAFRGYYSDSLIEARVGQGATGRITLTLPDGSVISSTDTFRYQQPSPTLYYFTPTSGKAGDTINIYGQNLTNVYAVQFGGVAARSFSVANAGLIKAVVGAGASGNVTVYGNNGSSTLGGFAYSTNAPVTDSVYPRTGYLRTEITICGHGFSNATNVAIGNKGRNVESFYVVSDSIIKAKVGYGNYGPVYVTTTSGTDTLQRANFYLWGQINSFSPLSGKKGTVVTLHGVFTVDGPAVNVTFGGTNAASFTQLNDSTINAVVGEGSSGGVTVYSHERSGFSGGQSFTFIDSANEFVPAIYSFSPTSGGIGDTIWIYGKKLNAVYGASFGASYSQGVYHVNDSLLFVVITQATSGAVTVYSNNGKASAIGFTYIKNLPVVNSIWPSKANVGDTVLIHGSRFTGTRYVVIGNYGVEWFRELNDSIIQVVIRNGNYGKVTVSNYDGEDTLKRAYFTLLPKITSFTPQSGGKGAFVAIRGLFPTPVGAEWNNKLLGVTFGGVKAISYQLLGDSLIYANVGEGATGLVKVILTDSVSGFSVDTFRYEPQGLARIDYFAPDKARSGDTVIIHGKGLRNAYNAVFGGVYAARTFVINDSIVKAVVGAGATGFVEMVLPDSTIRSGQYFTYVDSASAVTPHIYRFTPDSAKTGDTVTIYGSGFQYAERVLFGGVDIVGIGQFSDSVLQVVVGLGASGVVEVVTSFGVARDSGFVYLGYPPAIVDFTPKYAYVGDTVLITGTHFNGTSQVRLDGYYASSYTVLSDSVISAVVGSYSVGSDSLVAVISEYGTGLAYGMAVSGTVIDTVPQNYPPVIVDFTPKSGHAGDTVLITGAHFSNINQVRLGGYYAYTSTVLSDSVIRAIVGSYGAGFDSFLVVVGNTYGIDTAYGFTYLGTVIDTVPNNTDTLAKAAISNYPNPAINSTTVKHPAIKEKAVIMLYNMNGVLVQVQSVNPGDVQTTLYFSSVPKGMYKIIWTNGKVSKSSTVIIQ</sequence>
<accession>A0A1N7R7U2</accession>
<dbReference type="EMBL" id="FTOR01000010">
    <property type="protein sequence ID" value="SIT31183.1"/>
    <property type="molecule type" value="Genomic_DNA"/>
</dbReference>
<dbReference type="InterPro" id="IPR026444">
    <property type="entry name" value="Secre_tail"/>
</dbReference>
<evidence type="ECO:0000259" key="3">
    <source>
        <dbReference type="Pfam" id="PF18962"/>
    </source>
</evidence>
<name>A0A1N7R7U2_9BACT</name>
<evidence type="ECO:0000256" key="1">
    <source>
        <dbReference type="SAM" id="SignalP"/>
    </source>
</evidence>
<feature type="chain" id="PRO_5013292329" evidence="1">
    <location>
        <begin position="31"/>
        <end position="1053"/>
    </location>
</feature>
<dbReference type="STRING" id="477680.SAMN05421788_11099"/>
<dbReference type="Pfam" id="PF01833">
    <property type="entry name" value="TIG"/>
    <property type="match status" value="7"/>
</dbReference>
<evidence type="ECO:0000313" key="4">
    <source>
        <dbReference type="EMBL" id="SIT31183.1"/>
    </source>
</evidence>
<dbReference type="OrthoDB" id="1110382at2"/>
<dbReference type="AlphaFoldDB" id="A0A1N7R7U2"/>
<organism evidence="4 5">
    <name type="scientific">Filimonas lacunae</name>
    <dbReference type="NCBI Taxonomy" id="477680"/>
    <lineage>
        <taxon>Bacteria</taxon>
        <taxon>Pseudomonadati</taxon>
        <taxon>Bacteroidota</taxon>
        <taxon>Chitinophagia</taxon>
        <taxon>Chitinophagales</taxon>
        <taxon>Chitinophagaceae</taxon>
        <taxon>Filimonas</taxon>
    </lineage>
</organism>
<feature type="domain" description="IPT/TIG" evidence="2">
    <location>
        <begin position="878"/>
        <end position="957"/>
    </location>
</feature>
<dbReference type="NCBIfam" id="TIGR04183">
    <property type="entry name" value="Por_Secre_tail"/>
    <property type="match status" value="1"/>
</dbReference>
<gene>
    <name evidence="4" type="ORF">SAMN05421788_11099</name>
</gene>
<protein>
    <submittedName>
        <fullName evidence="4">Por secretion system C-terminal sorting domain-containing protein</fullName>
    </submittedName>
</protein>
<feature type="domain" description="IPT/TIG" evidence="2">
    <location>
        <begin position="122"/>
        <end position="194"/>
    </location>
</feature>
<dbReference type="Proteomes" id="UP000186917">
    <property type="component" value="Unassembled WGS sequence"/>
</dbReference>
<dbReference type="RefSeq" id="WP_084206466.1">
    <property type="nucleotide sequence ID" value="NZ_AP017422.1"/>
</dbReference>
<evidence type="ECO:0000313" key="5">
    <source>
        <dbReference type="Proteomes" id="UP000186917"/>
    </source>
</evidence>